<reference evidence="1 2" key="1">
    <citation type="journal article" date="2016" name="Sci. Rep.">
        <title>The Dendrobium catenatum Lindl. genome sequence provides insights into polysaccharide synthase, floral development and adaptive evolution.</title>
        <authorList>
            <person name="Zhang G.Q."/>
            <person name="Xu Q."/>
            <person name="Bian C."/>
            <person name="Tsai W.C."/>
            <person name="Yeh C.M."/>
            <person name="Liu K.W."/>
            <person name="Yoshida K."/>
            <person name="Zhang L.S."/>
            <person name="Chang S.B."/>
            <person name="Chen F."/>
            <person name="Shi Y."/>
            <person name="Su Y.Y."/>
            <person name="Zhang Y.Q."/>
            <person name="Chen L.J."/>
            <person name="Yin Y."/>
            <person name="Lin M."/>
            <person name="Huang H."/>
            <person name="Deng H."/>
            <person name="Wang Z.W."/>
            <person name="Zhu S.L."/>
            <person name="Zhao X."/>
            <person name="Deng C."/>
            <person name="Niu S.C."/>
            <person name="Huang J."/>
            <person name="Wang M."/>
            <person name="Liu G.H."/>
            <person name="Yang H.J."/>
            <person name="Xiao X.J."/>
            <person name="Hsiao Y.Y."/>
            <person name="Wu W.L."/>
            <person name="Chen Y.Y."/>
            <person name="Mitsuda N."/>
            <person name="Ohme-Takagi M."/>
            <person name="Luo Y.B."/>
            <person name="Van de Peer Y."/>
            <person name="Liu Z.J."/>
        </authorList>
    </citation>
    <scope>NUCLEOTIDE SEQUENCE [LARGE SCALE GENOMIC DNA]</scope>
    <source>
        <tissue evidence="1">The whole plant</tissue>
    </source>
</reference>
<dbReference type="AlphaFoldDB" id="A0A2I0WWZ5"/>
<organism evidence="1 2">
    <name type="scientific">Dendrobium catenatum</name>
    <dbReference type="NCBI Taxonomy" id="906689"/>
    <lineage>
        <taxon>Eukaryota</taxon>
        <taxon>Viridiplantae</taxon>
        <taxon>Streptophyta</taxon>
        <taxon>Embryophyta</taxon>
        <taxon>Tracheophyta</taxon>
        <taxon>Spermatophyta</taxon>
        <taxon>Magnoliopsida</taxon>
        <taxon>Liliopsida</taxon>
        <taxon>Asparagales</taxon>
        <taxon>Orchidaceae</taxon>
        <taxon>Epidendroideae</taxon>
        <taxon>Malaxideae</taxon>
        <taxon>Dendrobiinae</taxon>
        <taxon>Dendrobium</taxon>
    </lineage>
</organism>
<dbReference type="Proteomes" id="UP000233837">
    <property type="component" value="Unassembled WGS sequence"/>
</dbReference>
<evidence type="ECO:0000313" key="1">
    <source>
        <dbReference type="EMBL" id="PKU80189.1"/>
    </source>
</evidence>
<dbReference type="EMBL" id="KZ502364">
    <property type="protein sequence ID" value="PKU80189.1"/>
    <property type="molecule type" value="Genomic_DNA"/>
</dbReference>
<name>A0A2I0WWZ5_9ASPA</name>
<protein>
    <submittedName>
        <fullName evidence="1">Uncharacterized protein</fullName>
    </submittedName>
</protein>
<evidence type="ECO:0000313" key="2">
    <source>
        <dbReference type="Proteomes" id="UP000233837"/>
    </source>
</evidence>
<reference evidence="1 2" key="2">
    <citation type="journal article" date="2017" name="Nature">
        <title>The Apostasia genome and the evolution of orchids.</title>
        <authorList>
            <person name="Zhang G.Q."/>
            <person name="Liu K.W."/>
            <person name="Li Z."/>
            <person name="Lohaus R."/>
            <person name="Hsiao Y.Y."/>
            <person name="Niu S.C."/>
            <person name="Wang J.Y."/>
            <person name="Lin Y.C."/>
            <person name="Xu Q."/>
            <person name="Chen L.J."/>
            <person name="Yoshida K."/>
            <person name="Fujiwara S."/>
            <person name="Wang Z.W."/>
            <person name="Zhang Y.Q."/>
            <person name="Mitsuda N."/>
            <person name="Wang M."/>
            <person name="Liu G.H."/>
            <person name="Pecoraro L."/>
            <person name="Huang H.X."/>
            <person name="Xiao X.J."/>
            <person name="Lin M."/>
            <person name="Wu X.Y."/>
            <person name="Wu W.L."/>
            <person name="Chen Y.Y."/>
            <person name="Chang S.B."/>
            <person name="Sakamoto S."/>
            <person name="Ohme-Takagi M."/>
            <person name="Yagi M."/>
            <person name="Zeng S.J."/>
            <person name="Shen C.Y."/>
            <person name="Yeh C.M."/>
            <person name="Luo Y.B."/>
            <person name="Tsai W.C."/>
            <person name="Van de Peer Y."/>
            <person name="Liu Z.J."/>
        </authorList>
    </citation>
    <scope>NUCLEOTIDE SEQUENCE [LARGE SCALE GENOMIC DNA]</scope>
    <source>
        <tissue evidence="1">The whole plant</tissue>
    </source>
</reference>
<accession>A0A2I0WWZ5</accession>
<sequence length="68" mass="7340">MDKPKAVGVISMVNIENGGLSKSAVAEFQKAAEITDNMEHPVNGNCSILGFQISEFEIPHIMEVPKVV</sequence>
<gene>
    <name evidence="1" type="ORF">MA16_Dca011935</name>
</gene>
<keyword evidence="2" id="KW-1185">Reference proteome</keyword>
<proteinExistence type="predicted"/>